<evidence type="ECO:0000256" key="1">
    <source>
        <dbReference type="ARBA" id="ARBA00022723"/>
    </source>
</evidence>
<dbReference type="GO" id="GO:0051603">
    <property type="term" value="P:proteolysis involved in protein catabolic process"/>
    <property type="evidence" value="ECO:0007669"/>
    <property type="project" value="TreeGrafter"/>
</dbReference>
<dbReference type="Pfam" id="PF00622">
    <property type="entry name" value="SPRY"/>
    <property type="match status" value="1"/>
</dbReference>
<keyword evidence="2" id="KW-0863">Zinc-finger</keyword>
<dbReference type="PANTHER" id="PTHR13363">
    <property type="entry name" value="RING FINGER AND SRY DOMAIN-CONTAINING"/>
    <property type="match status" value="1"/>
</dbReference>
<evidence type="ECO:0000313" key="6">
    <source>
        <dbReference type="Proteomes" id="UP000652761"/>
    </source>
</evidence>
<dbReference type="InterPro" id="IPR045737">
    <property type="entry name" value="RKP_N"/>
</dbReference>
<evidence type="ECO:0000313" key="5">
    <source>
        <dbReference type="EMBL" id="MQM00935.1"/>
    </source>
</evidence>
<protein>
    <recommendedName>
        <fullName evidence="4">B30.2/SPRY domain-containing protein</fullName>
    </recommendedName>
</protein>
<dbReference type="Gene3D" id="2.60.120.920">
    <property type="match status" value="1"/>
</dbReference>
<dbReference type="InterPro" id="IPR045129">
    <property type="entry name" value="RNF123/RKP/RSPRY1"/>
</dbReference>
<dbReference type="PROSITE" id="PS50188">
    <property type="entry name" value="B302_SPRY"/>
    <property type="match status" value="1"/>
</dbReference>
<proteinExistence type="predicted"/>
<dbReference type="InterPro" id="IPR001870">
    <property type="entry name" value="B30.2/SPRY"/>
</dbReference>
<dbReference type="InterPro" id="IPR043136">
    <property type="entry name" value="B30.2/SPRY_sf"/>
</dbReference>
<evidence type="ECO:0000256" key="3">
    <source>
        <dbReference type="ARBA" id="ARBA00022833"/>
    </source>
</evidence>
<dbReference type="PANTHER" id="PTHR13363:SF5">
    <property type="entry name" value="E3 UBIQUITIN-PROTEIN LIGASE RNF123"/>
    <property type="match status" value="1"/>
</dbReference>
<gene>
    <name evidence="5" type="ORF">Taro_033681</name>
</gene>
<feature type="domain" description="B30.2/SPRY" evidence="4">
    <location>
        <begin position="274"/>
        <end position="467"/>
    </location>
</feature>
<dbReference type="Pfam" id="PF19322">
    <property type="entry name" value="RKP_N"/>
    <property type="match status" value="1"/>
</dbReference>
<keyword evidence="3" id="KW-0862">Zinc</keyword>
<dbReference type="SUPFAM" id="SSF49899">
    <property type="entry name" value="Concanavalin A-like lectins/glucanases"/>
    <property type="match status" value="1"/>
</dbReference>
<dbReference type="AlphaFoldDB" id="A0A843W7P3"/>
<dbReference type="OrthoDB" id="258495at2759"/>
<name>A0A843W7P3_COLES</name>
<keyword evidence="1" id="KW-0479">Metal-binding</keyword>
<dbReference type="GO" id="GO:0005737">
    <property type="term" value="C:cytoplasm"/>
    <property type="evidence" value="ECO:0007669"/>
    <property type="project" value="TreeGrafter"/>
</dbReference>
<reference evidence="5" key="1">
    <citation type="submission" date="2017-07" db="EMBL/GenBank/DDBJ databases">
        <title>Taro Niue Genome Assembly and Annotation.</title>
        <authorList>
            <person name="Atibalentja N."/>
            <person name="Keating K."/>
            <person name="Fields C.J."/>
        </authorList>
    </citation>
    <scope>NUCLEOTIDE SEQUENCE</scope>
    <source>
        <strain evidence="5">Niue_2</strain>
        <tissue evidence="5">Leaf</tissue>
    </source>
</reference>
<accession>A0A843W7P3</accession>
<evidence type="ECO:0000256" key="2">
    <source>
        <dbReference type="ARBA" id="ARBA00022771"/>
    </source>
</evidence>
<evidence type="ECO:0000259" key="4">
    <source>
        <dbReference type="PROSITE" id="PS50188"/>
    </source>
</evidence>
<dbReference type="GO" id="GO:0004842">
    <property type="term" value="F:ubiquitin-protein transferase activity"/>
    <property type="evidence" value="ECO:0007669"/>
    <property type="project" value="InterPro"/>
</dbReference>
<comment type="caution">
    <text evidence="5">The sequence shown here is derived from an EMBL/GenBank/DDBJ whole genome shotgun (WGS) entry which is preliminary data.</text>
</comment>
<dbReference type="Proteomes" id="UP000652761">
    <property type="component" value="Unassembled WGS sequence"/>
</dbReference>
<dbReference type="InterPro" id="IPR003877">
    <property type="entry name" value="SPRY_dom"/>
</dbReference>
<dbReference type="InterPro" id="IPR013320">
    <property type="entry name" value="ConA-like_dom_sf"/>
</dbReference>
<dbReference type="FunFam" id="2.60.120.920:FF:000053">
    <property type="entry name" value="E3 ubiquitin-protein ligase RKP"/>
    <property type="match status" value="1"/>
</dbReference>
<dbReference type="SMART" id="SM00449">
    <property type="entry name" value="SPRY"/>
    <property type="match status" value="1"/>
</dbReference>
<dbReference type="GO" id="GO:0008270">
    <property type="term" value="F:zinc ion binding"/>
    <property type="evidence" value="ECO:0007669"/>
    <property type="project" value="UniProtKB-KW"/>
</dbReference>
<organism evidence="5 6">
    <name type="scientific">Colocasia esculenta</name>
    <name type="common">Wild taro</name>
    <name type="synonym">Arum esculentum</name>
    <dbReference type="NCBI Taxonomy" id="4460"/>
    <lineage>
        <taxon>Eukaryota</taxon>
        <taxon>Viridiplantae</taxon>
        <taxon>Streptophyta</taxon>
        <taxon>Embryophyta</taxon>
        <taxon>Tracheophyta</taxon>
        <taxon>Spermatophyta</taxon>
        <taxon>Magnoliopsida</taxon>
        <taxon>Liliopsida</taxon>
        <taxon>Araceae</taxon>
        <taxon>Aroideae</taxon>
        <taxon>Colocasieae</taxon>
        <taxon>Colocasia</taxon>
    </lineage>
</organism>
<sequence length="703" mass="78280">MYVNTPAKPPVSASSAEPADGNCLAMTTRHVPRRKEYPRHSKVLERTVPERGVRGYKGCSRCHPRCARFMTGSSTGRCRNDVDTRTPDLPREIKAVRSFFLFLLFLFFPRRRHISLPSSDASLSFLFFSLPPPRCREGGATCGVKPARLHRSASLPYLPPVLVSLLVVFGRGPVCRRAGRRHGCAAVPIKEENSGVPMAAEDGRKVGGFSSGLAVLLSGEDKKGKAQKAHLVSCCDDIRYQSVEHMLEHVFDLPSKSVTTSKRPVDVDFVRSIIKNQRWNYELDHNLGNTNREGLVVKDQGCGPGIVSLDETSICGELRAARQPLQVESFAMFSSARANACVSRGKWMYEVVLETSGVQQLGWATLMCPFTDRKGVGDADDSYAFDGRRVRKWNKEAKPYGQPWVVGDVIGCCIDLGEGKISFYRNGISLGVAFEGIRRNGAELSYYPAVSLSEGERCNLNFGSRPFKYLVDGFLPLQSPPSSSLLATYLLRSFSRLMELQCLDKSYSASFERLRRLKRFSLLEEQLFHSICHGICEELFSIVGTSESTAEYISWGSLLSFLLELFGSQAPHDCLSLDRVVGLFVEFSGSHILFRHLIIALSANCRIAPLVLMECPFTGSYPYLALACHILKHEELMILWWKLADYEYSLEGFLSRKGPNKQDLQSLIPSVWRPGSSEDMYVESSMMLTTTALSGAFNKVSTL</sequence>
<dbReference type="EMBL" id="NMUH01002587">
    <property type="protein sequence ID" value="MQM00935.1"/>
    <property type="molecule type" value="Genomic_DNA"/>
</dbReference>
<keyword evidence="6" id="KW-1185">Reference proteome</keyword>